<dbReference type="GO" id="GO:0008284">
    <property type="term" value="P:positive regulation of cell population proliferation"/>
    <property type="evidence" value="ECO:0007669"/>
    <property type="project" value="Ensembl"/>
</dbReference>
<dbReference type="Proteomes" id="UP000694398">
    <property type="component" value="Unassembled WGS sequence"/>
</dbReference>
<dbReference type="GO" id="GO:0030252">
    <property type="term" value="P:growth hormone secretion"/>
    <property type="evidence" value="ECO:0007669"/>
    <property type="project" value="Ensembl"/>
</dbReference>
<accession>A0A8C2W4E8</accession>
<evidence type="ECO:0000256" key="3">
    <source>
        <dbReference type="ARBA" id="ARBA00022525"/>
    </source>
</evidence>
<protein>
    <recommendedName>
        <fullName evidence="5">Somatoliberin</fullName>
    </recommendedName>
    <alternativeName>
        <fullName evidence="7">Growth hormone-releasing factor</fullName>
    </alternativeName>
    <alternativeName>
        <fullName evidence="6">Growth hormone-releasing hormone</fullName>
    </alternativeName>
</protein>
<dbReference type="GO" id="GO:0051428">
    <property type="term" value="F:peptide hormone receptor binding"/>
    <property type="evidence" value="ECO:0007669"/>
    <property type="project" value="TreeGrafter"/>
</dbReference>
<evidence type="ECO:0000256" key="1">
    <source>
        <dbReference type="ARBA" id="ARBA00004613"/>
    </source>
</evidence>
<dbReference type="GO" id="GO:0043204">
    <property type="term" value="C:perikaryon"/>
    <property type="evidence" value="ECO:0007669"/>
    <property type="project" value="TreeGrafter"/>
</dbReference>
<reference evidence="10" key="2">
    <citation type="submission" date="2025-09" db="UniProtKB">
        <authorList>
            <consortium name="Ensembl"/>
        </authorList>
    </citation>
    <scope>IDENTIFICATION</scope>
</reference>
<dbReference type="GO" id="GO:0032094">
    <property type="term" value="P:response to food"/>
    <property type="evidence" value="ECO:0007669"/>
    <property type="project" value="Ensembl"/>
</dbReference>
<dbReference type="OMA" id="DSVWTDQ"/>
<dbReference type="PANTHER" id="PTHR11213:SF6">
    <property type="entry name" value="SOMATOLIBERIN"/>
    <property type="match status" value="1"/>
</dbReference>
<dbReference type="GO" id="GO:0007189">
    <property type="term" value="P:adenylate cyclase-activating G protein-coupled receptor signaling pathway"/>
    <property type="evidence" value="ECO:0007669"/>
    <property type="project" value="Ensembl"/>
</dbReference>
<keyword evidence="11" id="KW-1185">Reference proteome</keyword>
<keyword evidence="3" id="KW-0964">Secreted</keyword>
<dbReference type="GO" id="GO:0060124">
    <property type="term" value="P:positive regulation of growth hormone secretion"/>
    <property type="evidence" value="ECO:0007669"/>
    <property type="project" value="Ensembl"/>
</dbReference>
<dbReference type="GO" id="GO:0032880">
    <property type="term" value="P:regulation of protein localization"/>
    <property type="evidence" value="ECO:0007669"/>
    <property type="project" value="TreeGrafter"/>
</dbReference>
<dbReference type="GO" id="GO:0035264">
    <property type="term" value="P:multicellular organism growth"/>
    <property type="evidence" value="ECO:0007669"/>
    <property type="project" value="Ensembl"/>
</dbReference>
<dbReference type="InterPro" id="IPR046963">
    <property type="entry name" value="VIP/GHRH-like"/>
</dbReference>
<dbReference type="SMART" id="SM00070">
    <property type="entry name" value="GLUCA"/>
    <property type="match status" value="1"/>
</dbReference>
<keyword evidence="8" id="KW-0732">Signal</keyword>
<feature type="domain" description="Glucagon / GIP / secretin / VIP family" evidence="9">
    <location>
        <begin position="33"/>
        <end position="55"/>
    </location>
</feature>
<gene>
    <name evidence="10" type="primary">GHRH</name>
</gene>
<organism evidence="10 11">
    <name type="scientific">Chinchilla lanigera</name>
    <name type="common">Long-tailed chinchilla</name>
    <name type="synonym">Chinchilla villidera</name>
    <dbReference type="NCBI Taxonomy" id="34839"/>
    <lineage>
        <taxon>Eukaryota</taxon>
        <taxon>Metazoa</taxon>
        <taxon>Chordata</taxon>
        <taxon>Craniata</taxon>
        <taxon>Vertebrata</taxon>
        <taxon>Euteleostomi</taxon>
        <taxon>Mammalia</taxon>
        <taxon>Eutheria</taxon>
        <taxon>Euarchontoglires</taxon>
        <taxon>Glires</taxon>
        <taxon>Rodentia</taxon>
        <taxon>Hystricomorpha</taxon>
        <taxon>Chinchillidae</taxon>
        <taxon>Chinchilla</taxon>
    </lineage>
</organism>
<evidence type="ECO:0000256" key="7">
    <source>
        <dbReference type="ARBA" id="ARBA00042164"/>
    </source>
</evidence>
<dbReference type="GO" id="GO:0043195">
    <property type="term" value="C:terminal bouton"/>
    <property type="evidence" value="ECO:0007669"/>
    <property type="project" value="Ensembl"/>
</dbReference>
<dbReference type="AlphaFoldDB" id="A0A8C2W4E8"/>
<comment type="similarity">
    <text evidence="2">Belongs to the glucagon family.</text>
</comment>
<feature type="signal peptide" evidence="8">
    <location>
        <begin position="1"/>
        <end position="17"/>
    </location>
</feature>
<evidence type="ECO:0000256" key="6">
    <source>
        <dbReference type="ARBA" id="ARBA00041953"/>
    </source>
</evidence>
<dbReference type="Ensembl" id="ENSCLAT00000025293.1">
    <property type="protein sequence ID" value="ENSCLAP00000025049.1"/>
    <property type="gene ID" value="ENSCLAG00000017196.1"/>
</dbReference>
<comment type="function">
    <text evidence="4">GRF is released by the hypothalamus and acts on the adenohypophyse to stimulate the secretion of growth hormone.</text>
</comment>
<dbReference type="GO" id="GO:0005184">
    <property type="term" value="F:neuropeptide hormone activity"/>
    <property type="evidence" value="ECO:0007669"/>
    <property type="project" value="InterPro"/>
</dbReference>
<name>A0A8C2W4E8_CHILA</name>
<feature type="chain" id="PRO_5034583002" description="Somatoliberin" evidence="8">
    <location>
        <begin position="18"/>
        <end position="108"/>
    </location>
</feature>
<dbReference type="GO" id="GO:0031770">
    <property type="term" value="F:growth hormone-releasing hormone receptor binding"/>
    <property type="evidence" value="ECO:0007669"/>
    <property type="project" value="Ensembl"/>
</dbReference>
<reference evidence="10" key="1">
    <citation type="submission" date="2025-08" db="UniProtKB">
        <authorList>
            <consortium name="Ensembl"/>
        </authorList>
    </citation>
    <scope>IDENTIFICATION</scope>
</reference>
<evidence type="ECO:0000256" key="4">
    <source>
        <dbReference type="ARBA" id="ARBA00037623"/>
    </source>
</evidence>
<dbReference type="GO" id="GO:0021984">
    <property type="term" value="P:adenohypophysis development"/>
    <property type="evidence" value="ECO:0007669"/>
    <property type="project" value="Ensembl"/>
</dbReference>
<sequence>MPLWVFLFFVILTLSSSSHCSLPLSLPLRMQRYADAIFSNTYRKMQGQLSARKLIHDRMSWQQGARNQEQGARIRLSRQVDSVWTDQKQVALESMLAEFPRMKISAGW</sequence>
<dbReference type="Pfam" id="PF00123">
    <property type="entry name" value="Hormone_2"/>
    <property type="match status" value="1"/>
</dbReference>
<evidence type="ECO:0000313" key="10">
    <source>
        <dbReference type="Ensembl" id="ENSCLAP00000025049.1"/>
    </source>
</evidence>
<comment type="subcellular location">
    <subcellularLocation>
        <location evidence="1">Secreted</location>
    </subcellularLocation>
</comment>
<evidence type="ECO:0000256" key="8">
    <source>
        <dbReference type="SAM" id="SignalP"/>
    </source>
</evidence>
<evidence type="ECO:0000259" key="9">
    <source>
        <dbReference type="PROSITE" id="PS00260"/>
    </source>
</evidence>
<dbReference type="GeneTree" id="ENSGT00950000183154"/>
<evidence type="ECO:0000313" key="11">
    <source>
        <dbReference type="Proteomes" id="UP000694398"/>
    </source>
</evidence>
<evidence type="ECO:0000256" key="5">
    <source>
        <dbReference type="ARBA" id="ARBA00040782"/>
    </source>
</evidence>
<dbReference type="PANTHER" id="PTHR11213">
    <property type="entry name" value="GLUCAGON-FAMILY NEUROPEPTIDE"/>
    <property type="match status" value="1"/>
</dbReference>
<evidence type="ECO:0000256" key="2">
    <source>
        <dbReference type="ARBA" id="ARBA00008369"/>
    </source>
</evidence>
<dbReference type="GO" id="GO:0040018">
    <property type="term" value="P:positive regulation of multicellular organism growth"/>
    <property type="evidence" value="ECO:0007669"/>
    <property type="project" value="Ensembl"/>
</dbReference>
<proteinExistence type="inferred from homology"/>
<dbReference type="InterPro" id="IPR000532">
    <property type="entry name" value="Glucagon_GIP_secretin_VIP"/>
</dbReference>
<dbReference type="GO" id="GO:0005615">
    <property type="term" value="C:extracellular space"/>
    <property type="evidence" value="ECO:0007669"/>
    <property type="project" value="Ensembl"/>
</dbReference>
<dbReference type="PROSITE" id="PS00260">
    <property type="entry name" value="GLUCAGON"/>
    <property type="match status" value="1"/>
</dbReference>
<dbReference type="GO" id="GO:0016608">
    <property type="term" value="F:growth hormone-releasing hormone activity"/>
    <property type="evidence" value="ECO:0007669"/>
    <property type="project" value="Ensembl"/>
</dbReference>